<comment type="caution">
    <text evidence="1">The sequence shown here is derived from an EMBL/GenBank/DDBJ whole genome shotgun (WGS) entry which is preliminary data.</text>
</comment>
<dbReference type="EMBL" id="JAHKNI010000005">
    <property type="protein sequence ID" value="MBU3063501.1"/>
    <property type="molecule type" value="Genomic_DNA"/>
</dbReference>
<dbReference type="EC" id="3.1.3.2" evidence="1"/>
<accession>A0ABS6AZL7</accession>
<dbReference type="NCBIfam" id="NF009993">
    <property type="entry name" value="PRK13462.1"/>
    <property type="match status" value="1"/>
</dbReference>
<dbReference type="PANTHER" id="PTHR48100">
    <property type="entry name" value="BROAD-SPECIFICITY PHOSPHATASE YOR283W-RELATED"/>
    <property type="match status" value="1"/>
</dbReference>
<dbReference type="Gene3D" id="3.40.50.1240">
    <property type="entry name" value="Phosphoglycerate mutase-like"/>
    <property type="match status" value="1"/>
</dbReference>
<dbReference type="InterPro" id="IPR029033">
    <property type="entry name" value="His_PPase_superfam"/>
</dbReference>
<keyword evidence="2" id="KW-1185">Reference proteome</keyword>
<organism evidence="1 2">
    <name type="scientific">Nocardia albiluteola</name>
    <dbReference type="NCBI Taxonomy" id="2842303"/>
    <lineage>
        <taxon>Bacteria</taxon>
        <taxon>Bacillati</taxon>
        <taxon>Actinomycetota</taxon>
        <taxon>Actinomycetes</taxon>
        <taxon>Mycobacteriales</taxon>
        <taxon>Nocardiaceae</taxon>
        <taxon>Nocardia</taxon>
    </lineage>
</organism>
<reference evidence="1 2" key="1">
    <citation type="submission" date="2021-06" db="EMBL/GenBank/DDBJ databases">
        <title>Actinomycetes sequencing.</title>
        <authorList>
            <person name="Shan Q."/>
        </authorList>
    </citation>
    <scope>NUCLEOTIDE SEQUENCE [LARGE SCALE GENOMIC DNA]</scope>
    <source>
        <strain evidence="1 2">NEAU-G5</strain>
    </source>
</reference>
<gene>
    <name evidence="1" type="ORF">KO481_18430</name>
</gene>
<dbReference type="InterPro" id="IPR013078">
    <property type="entry name" value="His_Pase_superF_clade-1"/>
</dbReference>
<dbReference type="SMART" id="SM00855">
    <property type="entry name" value="PGAM"/>
    <property type="match status" value="1"/>
</dbReference>
<protein>
    <submittedName>
        <fullName evidence="1">Acid phosphatase</fullName>
        <ecNumber evidence="1">3.1.3.2</ecNumber>
    </submittedName>
</protein>
<dbReference type="SUPFAM" id="SSF53254">
    <property type="entry name" value="Phosphoglycerate mutase-like"/>
    <property type="match status" value="1"/>
</dbReference>
<keyword evidence="1" id="KW-0378">Hydrolase</keyword>
<dbReference type="CDD" id="cd07067">
    <property type="entry name" value="HP_PGM_like"/>
    <property type="match status" value="1"/>
</dbReference>
<evidence type="ECO:0000313" key="1">
    <source>
        <dbReference type="EMBL" id="MBU3063501.1"/>
    </source>
</evidence>
<dbReference type="Pfam" id="PF00300">
    <property type="entry name" value="His_Phos_1"/>
    <property type="match status" value="1"/>
</dbReference>
<dbReference type="PANTHER" id="PTHR48100:SF15">
    <property type="entry name" value="SEDOHEPTULOSE 1,7-BISPHOSPHATASE"/>
    <property type="match status" value="1"/>
</dbReference>
<name>A0ABS6AZL7_9NOCA</name>
<dbReference type="Proteomes" id="UP000733379">
    <property type="component" value="Unassembled WGS sequence"/>
</dbReference>
<dbReference type="InterPro" id="IPR050275">
    <property type="entry name" value="PGM_Phosphatase"/>
</dbReference>
<sequence length="208" mass="23301">MIERMSGSATEFRVVVLRHGETEWSKGHRHTGRTDIPLTEVGEEQARAARSVLEGLRLSDPLVLCSPRQRAVHTAELAGLTEVQIDDDLVEWDYGDYEGLTTPEIERSVPGWTIFTDPVPGGESAAQVRERADRVLAKVEPELQNRDVVLVGHGHFSRVLIARWAELEVREGRRFYLSTAAISVLGHEHRTRTIRAHNIVSDLDGLGR</sequence>
<evidence type="ECO:0000313" key="2">
    <source>
        <dbReference type="Proteomes" id="UP000733379"/>
    </source>
</evidence>
<proteinExistence type="predicted"/>
<dbReference type="GO" id="GO:0003993">
    <property type="term" value="F:acid phosphatase activity"/>
    <property type="evidence" value="ECO:0007669"/>
    <property type="project" value="UniProtKB-EC"/>
</dbReference>